<organism evidence="2 3">
    <name type="scientific">Methanothermobacter tenebrarum</name>
    <dbReference type="NCBI Taxonomy" id="680118"/>
    <lineage>
        <taxon>Archaea</taxon>
        <taxon>Methanobacteriati</taxon>
        <taxon>Methanobacteriota</taxon>
        <taxon>Methanomada group</taxon>
        <taxon>Methanobacteria</taxon>
        <taxon>Methanobacteriales</taxon>
        <taxon>Methanobacteriaceae</taxon>
        <taxon>Methanothermobacter</taxon>
    </lineage>
</organism>
<evidence type="ECO:0000313" key="2">
    <source>
        <dbReference type="EMBL" id="RAO78856.1"/>
    </source>
</evidence>
<feature type="domain" description="MobA-like NTP transferase" evidence="1">
    <location>
        <begin position="4"/>
        <end position="128"/>
    </location>
</feature>
<sequence>MVSGIITAAGKGKRMKEDMKKRGLKPVHKLLLRLNNSTVIEKTIANVLEAGVDECIVVVGHQKDDIVPVISDLDVKIVENQDDLPLTGSLLNGVKNSRGRFCLCVAGDQPTVTPKTYKRIIEAVEDDTLSILGRGSFGRLEDPRGLGMPFAATRKLLLEYLPSYKGNINPLLWHLIEDGISLYAIKPVDEMELINLNTFDDYLKIKLRN</sequence>
<name>A0A328PGT5_9EURY</name>
<dbReference type="GO" id="GO:0016779">
    <property type="term" value="F:nucleotidyltransferase activity"/>
    <property type="evidence" value="ECO:0007669"/>
    <property type="project" value="UniProtKB-ARBA"/>
</dbReference>
<dbReference type="InterPro" id="IPR025877">
    <property type="entry name" value="MobA-like_NTP_Trfase"/>
</dbReference>
<dbReference type="Proteomes" id="UP000249782">
    <property type="component" value="Unassembled WGS sequence"/>
</dbReference>
<keyword evidence="2" id="KW-0808">Transferase</keyword>
<dbReference type="PANTHER" id="PTHR43777">
    <property type="entry name" value="MOLYBDENUM COFACTOR CYTIDYLYLTRANSFERASE"/>
    <property type="match status" value="1"/>
</dbReference>
<dbReference type="EMBL" id="QLOE01000007">
    <property type="protein sequence ID" value="RAO78856.1"/>
    <property type="molecule type" value="Genomic_DNA"/>
</dbReference>
<dbReference type="PANTHER" id="PTHR43777:SF1">
    <property type="entry name" value="MOLYBDENUM COFACTOR CYTIDYLYLTRANSFERASE"/>
    <property type="match status" value="1"/>
</dbReference>
<keyword evidence="3" id="KW-1185">Reference proteome</keyword>
<comment type="caution">
    <text evidence="2">The sequence shown here is derived from an EMBL/GenBank/DDBJ whole genome shotgun (WGS) entry which is preliminary data.</text>
</comment>
<gene>
    <name evidence="2" type="ORF">DPC56_06005</name>
</gene>
<dbReference type="SUPFAM" id="SSF53448">
    <property type="entry name" value="Nucleotide-diphospho-sugar transferases"/>
    <property type="match status" value="1"/>
</dbReference>
<proteinExistence type="predicted"/>
<protein>
    <submittedName>
        <fullName evidence="2">Glycosyl transferase</fullName>
    </submittedName>
</protein>
<reference evidence="2 3" key="1">
    <citation type="submission" date="2018-06" db="EMBL/GenBank/DDBJ databases">
        <title>Draft genome sequence of hyperthermophilic methanogen Methanothermobacter tenebrarum sp. MCM-B 1447.</title>
        <authorList>
            <person name="Pore S.D."/>
            <person name="Dagar S."/>
            <person name="Dhakephalkar P.K."/>
        </authorList>
    </citation>
    <scope>NUCLEOTIDE SEQUENCE [LARGE SCALE GENOMIC DNA]</scope>
    <source>
        <strain evidence="2 3">MCM B 1447</strain>
    </source>
</reference>
<dbReference type="Pfam" id="PF12804">
    <property type="entry name" value="NTP_transf_3"/>
    <property type="match status" value="1"/>
</dbReference>
<dbReference type="OrthoDB" id="28434at2157"/>
<evidence type="ECO:0000313" key="3">
    <source>
        <dbReference type="Proteomes" id="UP000249782"/>
    </source>
</evidence>
<evidence type="ECO:0000259" key="1">
    <source>
        <dbReference type="Pfam" id="PF12804"/>
    </source>
</evidence>
<dbReference type="InterPro" id="IPR029044">
    <property type="entry name" value="Nucleotide-diphossugar_trans"/>
</dbReference>
<dbReference type="Gene3D" id="3.90.550.10">
    <property type="entry name" value="Spore Coat Polysaccharide Biosynthesis Protein SpsA, Chain A"/>
    <property type="match status" value="1"/>
</dbReference>
<accession>A0A328PGT5</accession>
<dbReference type="AlphaFoldDB" id="A0A328PGT5"/>